<evidence type="ECO:0000256" key="1">
    <source>
        <dbReference type="SAM" id="MobiDB-lite"/>
    </source>
</evidence>
<organism evidence="4 5">
    <name type="scientific">Roseisolibacter agri</name>
    <dbReference type="NCBI Taxonomy" id="2014610"/>
    <lineage>
        <taxon>Bacteria</taxon>
        <taxon>Pseudomonadati</taxon>
        <taxon>Gemmatimonadota</taxon>
        <taxon>Gemmatimonadia</taxon>
        <taxon>Gemmatimonadales</taxon>
        <taxon>Gemmatimonadaceae</taxon>
        <taxon>Roseisolibacter</taxon>
    </lineage>
</organism>
<feature type="transmembrane region" description="Helical" evidence="2">
    <location>
        <begin position="269"/>
        <end position="291"/>
    </location>
</feature>
<protein>
    <recommendedName>
        <fullName evidence="3">PEGA domain-containing protein</fullName>
    </recommendedName>
</protein>
<dbReference type="SUPFAM" id="SSF56112">
    <property type="entry name" value="Protein kinase-like (PK-like)"/>
    <property type="match status" value="1"/>
</dbReference>
<dbReference type="EMBL" id="BRXS01000005">
    <property type="protein sequence ID" value="GLC26688.1"/>
    <property type="molecule type" value="Genomic_DNA"/>
</dbReference>
<dbReference type="InterPro" id="IPR011009">
    <property type="entry name" value="Kinase-like_dom_sf"/>
</dbReference>
<dbReference type="Pfam" id="PF08308">
    <property type="entry name" value="PEGA"/>
    <property type="match status" value="1"/>
</dbReference>
<evidence type="ECO:0000313" key="5">
    <source>
        <dbReference type="Proteomes" id="UP001161325"/>
    </source>
</evidence>
<keyword evidence="2" id="KW-0472">Membrane</keyword>
<feature type="compositionally biased region" description="Low complexity" evidence="1">
    <location>
        <begin position="316"/>
        <end position="341"/>
    </location>
</feature>
<feature type="domain" description="PEGA" evidence="3">
    <location>
        <begin position="350"/>
        <end position="409"/>
    </location>
</feature>
<keyword evidence="2" id="KW-0812">Transmembrane</keyword>
<dbReference type="Gene3D" id="1.10.510.10">
    <property type="entry name" value="Transferase(Phosphotransferase) domain 1"/>
    <property type="match status" value="1"/>
</dbReference>
<accession>A0AA37QH30</accession>
<gene>
    <name evidence="4" type="ORF">rosag_32010</name>
</gene>
<dbReference type="AlphaFoldDB" id="A0AA37QH30"/>
<keyword evidence="5" id="KW-1185">Reference proteome</keyword>
<name>A0AA37QH30_9BACT</name>
<evidence type="ECO:0000256" key="2">
    <source>
        <dbReference type="SAM" id="Phobius"/>
    </source>
</evidence>
<comment type="caution">
    <text evidence="4">The sequence shown here is derived from an EMBL/GenBank/DDBJ whole genome shotgun (WGS) entry which is preliminary data.</text>
</comment>
<keyword evidence="2" id="KW-1133">Transmembrane helix</keyword>
<dbReference type="Proteomes" id="UP001161325">
    <property type="component" value="Unassembled WGS sequence"/>
</dbReference>
<evidence type="ECO:0000259" key="3">
    <source>
        <dbReference type="Pfam" id="PF08308"/>
    </source>
</evidence>
<feature type="region of interest" description="Disordered" evidence="1">
    <location>
        <begin position="311"/>
        <end position="341"/>
    </location>
</feature>
<reference evidence="4" key="1">
    <citation type="submission" date="2022-08" db="EMBL/GenBank/DDBJ databases">
        <title>Draft genome sequencing of Roseisolibacter agri AW1220.</title>
        <authorList>
            <person name="Tobiishi Y."/>
            <person name="Tonouchi A."/>
        </authorList>
    </citation>
    <scope>NUCLEOTIDE SEQUENCE</scope>
    <source>
        <strain evidence="4">AW1220</strain>
    </source>
</reference>
<sequence length="413" mass="42485">MPPFDAPHSGGDMSDDRPLGRPAEPAGPRDTALDPTFSDREVPLRTVARSDTPAGWFTTPPATALSLELMLAGELLPLPRVVHILREVARAIDQLAEHGRVYGALSPSTIAVGTDGRAYLVPPEDVEELRPGYLAPEQRHGDSPETRLDQYALAIIAYELLTGERREARIPDAPALDVVNEIRLGPEHPLRPGLGPTANEVIRRAMARDPGWRFGSATEFVEALATQLDVPPPVTTPDEEVLHRVAAARMARAARTGGGSTGPSPASRFLALLAYGGLAVGAVIGLTMLALNVTGRSLGSLWGGGSDRPSVASQVAGAATGTGTGSTTPASPPATTSATTPAAAQGFIDVRTGGGAATIILDGRQAGTAPATIAAGPGFHTVSLQASGRAYAPAVVTVLVSAGDTASASFRTP</sequence>
<dbReference type="InterPro" id="IPR013229">
    <property type="entry name" value="PEGA"/>
</dbReference>
<feature type="region of interest" description="Disordered" evidence="1">
    <location>
        <begin position="1"/>
        <end position="41"/>
    </location>
</feature>
<proteinExistence type="predicted"/>
<evidence type="ECO:0000313" key="4">
    <source>
        <dbReference type="EMBL" id="GLC26688.1"/>
    </source>
</evidence>